<name>A0AAE3VF81_9BACT</name>
<reference evidence="1" key="1">
    <citation type="submission" date="2023-07" db="EMBL/GenBank/DDBJ databases">
        <title>Genomic Encyclopedia of Type Strains, Phase IV (KMG-IV): sequencing the most valuable type-strain genomes for metagenomic binning, comparative biology and taxonomic classification.</title>
        <authorList>
            <person name="Goeker M."/>
        </authorList>
    </citation>
    <scope>NUCLEOTIDE SEQUENCE</scope>
    <source>
        <strain evidence="1">DSM 24202</strain>
    </source>
</reference>
<dbReference type="EMBL" id="JAUSVL010000001">
    <property type="protein sequence ID" value="MDQ0289432.1"/>
    <property type="molecule type" value="Genomic_DNA"/>
</dbReference>
<dbReference type="AlphaFoldDB" id="A0AAE3VF81"/>
<dbReference type="RefSeq" id="WP_307260857.1">
    <property type="nucleotide sequence ID" value="NZ_JAUSVL010000001.1"/>
</dbReference>
<sequence>MEASEEKRWLVLFNFGIDCHLGTLWFLKESLLKRTVAGYDQRSTRRAHPGLSVNRRTPSSLQDVVSMLIGTSKARSRCFSACDIMAKREPERRTYFSILRPVPVRPLNFCNTRQWRAEVERNLHKPKLTSEETQELTRFLVEGGLSR</sequence>
<keyword evidence="2" id="KW-1185">Reference proteome</keyword>
<organism evidence="1 2">
    <name type="scientific">Oligosphaera ethanolica</name>
    <dbReference type="NCBI Taxonomy" id="760260"/>
    <lineage>
        <taxon>Bacteria</taxon>
        <taxon>Pseudomonadati</taxon>
        <taxon>Lentisphaerota</taxon>
        <taxon>Oligosphaeria</taxon>
        <taxon>Oligosphaerales</taxon>
        <taxon>Oligosphaeraceae</taxon>
        <taxon>Oligosphaera</taxon>
    </lineage>
</organism>
<protein>
    <submittedName>
        <fullName evidence="1">Uncharacterized protein</fullName>
    </submittedName>
</protein>
<evidence type="ECO:0000313" key="2">
    <source>
        <dbReference type="Proteomes" id="UP001238163"/>
    </source>
</evidence>
<accession>A0AAE3VF81</accession>
<proteinExistence type="predicted"/>
<gene>
    <name evidence="1" type="ORF">J3R75_001539</name>
</gene>
<dbReference type="Proteomes" id="UP001238163">
    <property type="component" value="Unassembled WGS sequence"/>
</dbReference>
<evidence type="ECO:0000313" key="1">
    <source>
        <dbReference type="EMBL" id="MDQ0289432.1"/>
    </source>
</evidence>
<comment type="caution">
    <text evidence="1">The sequence shown here is derived from an EMBL/GenBank/DDBJ whole genome shotgun (WGS) entry which is preliminary data.</text>
</comment>